<keyword evidence="5 6" id="KW-0440">LIM domain</keyword>
<dbReference type="FunFam" id="2.10.110.10:FF:000066">
    <property type="entry name" value="Four and a half LIM domains protein"/>
    <property type="match status" value="1"/>
</dbReference>
<dbReference type="EnsemblMetazoa" id="XM_016809340.1">
    <property type="protein sequence ID" value="XP_016664829.1"/>
    <property type="gene ID" value="LOC100572136"/>
</dbReference>
<dbReference type="PROSITE" id="PS50023">
    <property type="entry name" value="LIM_DOMAIN_2"/>
    <property type="match status" value="2"/>
</dbReference>
<dbReference type="GO" id="GO:0003712">
    <property type="term" value="F:transcription coregulator activity"/>
    <property type="evidence" value="ECO:0007669"/>
    <property type="project" value="TreeGrafter"/>
</dbReference>
<keyword evidence="3" id="KW-0863">Zinc-finger</keyword>
<evidence type="ECO:0000256" key="4">
    <source>
        <dbReference type="ARBA" id="ARBA00022833"/>
    </source>
</evidence>
<dbReference type="OrthoDB" id="274660at2759"/>
<evidence type="ECO:0000256" key="3">
    <source>
        <dbReference type="ARBA" id="ARBA00022771"/>
    </source>
</evidence>
<protein>
    <recommendedName>
        <fullName evidence="7">LIM zinc-binding domain-containing protein</fullName>
    </recommendedName>
</protein>
<sequence length="206" mass="23017">MSVDVMTSKFGNITLKTSTPKKDPGDDDVAILSSFLPEYLMSPAAITKNKAFECSMKRDCRLGDPKATPPGTKKMEYKTRQWHEKCFSCVVCKSAIGTKSFIPREQEVYCATCYEEKFSTRCVKCDKIITSGGVTYKNEPWHRECFTCSHCSTSLAGQRFTSRDEKPYCGDCFGELFAKRCTSCVKPITGTSSATKLVSCNRRICS</sequence>
<keyword evidence="1 6" id="KW-0479">Metal-binding</keyword>
<feature type="domain" description="LIM zinc-binding" evidence="7">
    <location>
        <begin position="120"/>
        <end position="179"/>
    </location>
</feature>
<dbReference type="PROSITE" id="PS00478">
    <property type="entry name" value="LIM_DOMAIN_1"/>
    <property type="match status" value="1"/>
</dbReference>
<dbReference type="KEGG" id="api:100572136"/>
<dbReference type="GO" id="GO:0008270">
    <property type="term" value="F:zinc ion binding"/>
    <property type="evidence" value="ECO:0007669"/>
    <property type="project" value="UniProtKB-KW"/>
</dbReference>
<proteinExistence type="predicted"/>
<evidence type="ECO:0000256" key="2">
    <source>
        <dbReference type="ARBA" id="ARBA00022737"/>
    </source>
</evidence>
<keyword evidence="2" id="KW-0677">Repeat</keyword>
<reference evidence="8" key="2">
    <citation type="submission" date="2022-06" db="UniProtKB">
        <authorList>
            <consortium name="EnsemblMetazoa"/>
        </authorList>
    </citation>
    <scope>IDENTIFICATION</scope>
</reference>
<dbReference type="FunFam" id="2.10.110.10:FF:000013">
    <property type="entry name" value="Four and a half LIM domains 1"/>
    <property type="match status" value="1"/>
</dbReference>
<evidence type="ECO:0000256" key="5">
    <source>
        <dbReference type="ARBA" id="ARBA00023038"/>
    </source>
</evidence>
<evidence type="ECO:0000259" key="7">
    <source>
        <dbReference type="PROSITE" id="PS50023"/>
    </source>
</evidence>
<dbReference type="GO" id="GO:0030018">
    <property type="term" value="C:Z disc"/>
    <property type="evidence" value="ECO:0007669"/>
    <property type="project" value="TreeGrafter"/>
</dbReference>
<keyword evidence="9" id="KW-1185">Reference proteome</keyword>
<keyword evidence="4 6" id="KW-0862">Zinc</keyword>
<dbReference type="Gene3D" id="2.10.110.10">
    <property type="entry name" value="Cysteine Rich Protein"/>
    <property type="match status" value="2"/>
</dbReference>
<dbReference type="AlphaFoldDB" id="A0A8R2D8W6"/>
<dbReference type="Pfam" id="PF00412">
    <property type="entry name" value="LIM"/>
    <property type="match status" value="2"/>
</dbReference>
<dbReference type="InterPro" id="IPR001781">
    <property type="entry name" value="Znf_LIM"/>
</dbReference>
<dbReference type="PANTHER" id="PTHR24205:SF4">
    <property type="entry name" value="PROTEIN ESPINAS"/>
    <property type="match status" value="1"/>
</dbReference>
<dbReference type="SUPFAM" id="SSF57716">
    <property type="entry name" value="Glucocorticoid receptor-like (DNA-binding domain)"/>
    <property type="match status" value="2"/>
</dbReference>
<organism evidence="8 9">
    <name type="scientific">Acyrthosiphon pisum</name>
    <name type="common">Pea aphid</name>
    <dbReference type="NCBI Taxonomy" id="7029"/>
    <lineage>
        <taxon>Eukaryota</taxon>
        <taxon>Metazoa</taxon>
        <taxon>Ecdysozoa</taxon>
        <taxon>Arthropoda</taxon>
        <taxon>Hexapoda</taxon>
        <taxon>Insecta</taxon>
        <taxon>Pterygota</taxon>
        <taxon>Neoptera</taxon>
        <taxon>Paraneoptera</taxon>
        <taxon>Hemiptera</taxon>
        <taxon>Sternorrhyncha</taxon>
        <taxon>Aphidomorpha</taxon>
        <taxon>Aphidoidea</taxon>
        <taxon>Aphididae</taxon>
        <taxon>Macrosiphini</taxon>
        <taxon>Acyrthosiphon</taxon>
    </lineage>
</organism>
<evidence type="ECO:0000256" key="6">
    <source>
        <dbReference type="PROSITE-ProRule" id="PRU00125"/>
    </source>
</evidence>
<dbReference type="RefSeq" id="XP_016664829.1">
    <property type="nucleotide sequence ID" value="XM_016809340.1"/>
</dbReference>
<evidence type="ECO:0000313" key="8">
    <source>
        <dbReference type="EnsemblMetazoa" id="XP_016664829.1"/>
    </source>
</evidence>
<dbReference type="GeneID" id="100572136"/>
<evidence type="ECO:0000313" key="9">
    <source>
        <dbReference type="Proteomes" id="UP000007819"/>
    </source>
</evidence>
<dbReference type="Proteomes" id="UP000007819">
    <property type="component" value="Chromosome A1"/>
</dbReference>
<dbReference type="GO" id="GO:0005634">
    <property type="term" value="C:nucleus"/>
    <property type="evidence" value="ECO:0007669"/>
    <property type="project" value="TreeGrafter"/>
</dbReference>
<dbReference type="SMART" id="SM00132">
    <property type="entry name" value="LIM"/>
    <property type="match status" value="2"/>
</dbReference>
<evidence type="ECO:0000256" key="1">
    <source>
        <dbReference type="ARBA" id="ARBA00022723"/>
    </source>
</evidence>
<reference evidence="9" key="1">
    <citation type="submission" date="2010-06" db="EMBL/GenBank/DDBJ databases">
        <authorList>
            <person name="Jiang H."/>
            <person name="Abraham K."/>
            <person name="Ali S."/>
            <person name="Alsbrooks S.L."/>
            <person name="Anim B.N."/>
            <person name="Anosike U.S."/>
            <person name="Attaway T."/>
            <person name="Bandaranaike D.P."/>
            <person name="Battles P.K."/>
            <person name="Bell S.N."/>
            <person name="Bell A.V."/>
            <person name="Beltran B."/>
            <person name="Bickham C."/>
            <person name="Bustamante Y."/>
            <person name="Caleb T."/>
            <person name="Canada A."/>
            <person name="Cardenas V."/>
            <person name="Carter K."/>
            <person name="Chacko J."/>
            <person name="Chandrabose M.N."/>
            <person name="Chavez D."/>
            <person name="Chavez A."/>
            <person name="Chen L."/>
            <person name="Chu H.-S."/>
            <person name="Claassen K.J."/>
            <person name="Cockrell R."/>
            <person name="Collins M."/>
            <person name="Cooper J.A."/>
            <person name="Cree A."/>
            <person name="Curry S.M."/>
            <person name="Da Y."/>
            <person name="Dao M.D."/>
            <person name="Das B."/>
            <person name="Davila M.-L."/>
            <person name="Davy-Carroll L."/>
            <person name="Denson S."/>
            <person name="Dinh H."/>
            <person name="Ebong V.E."/>
            <person name="Edwards J.R."/>
            <person name="Egan A."/>
            <person name="El-Daye J."/>
            <person name="Escobedo L."/>
            <person name="Fernandez S."/>
            <person name="Fernando P.R."/>
            <person name="Flagg N."/>
            <person name="Forbes L.D."/>
            <person name="Fowler R.G."/>
            <person name="Fu Q."/>
            <person name="Gabisi R.A."/>
            <person name="Ganer J."/>
            <person name="Garbino Pronczuk A."/>
            <person name="Garcia R.M."/>
            <person name="Garner T."/>
            <person name="Garrett T.E."/>
            <person name="Gonzalez D.A."/>
            <person name="Hamid H."/>
            <person name="Hawkins E.S."/>
            <person name="Hirani K."/>
            <person name="Hogues M.E."/>
            <person name="Hollins B."/>
            <person name="Hsiao C.-H."/>
            <person name="Jabil R."/>
            <person name="James M.L."/>
            <person name="Jhangiani S.N."/>
            <person name="Johnson B."/>
            <person name="Johnson Q."/>
            <person name="Joshi V."/>
            <person name="Kalu J.B."/>
            <person name="Kam C."/>
            <person name="Kashfia A."/>
            <person name="Keebler J."/>
            <person name="Kisamo H."/>
            <person name="Kovar C.L."/>
            <person name="Lago L.A."/>
            <person name="Lai C.-Y."/>
            <person name="Laidlaw J."/>
            <person name="Lara F."/>
            <person name="Le T.-K."/>
            <person name="Lee S.L."/>
            <person name="Legall F.H."/>
            <person name="Lemon S.J."/>
            <person name="Lewis L.R."/>
            <person name="Li B."/>
            <person name="Liu Y."/>
            <person name="Liu Y.-S."/>
            <person name="Lopez J."/>
            <person name="Lozado R.J."/>
            <person name="Lu J."/>
            <person name="Madu R.C."/>
            <person name="Maheshwari M."/>
            <person name="Maheshwari R."/>
            <person name="Malloy K."/>
            <person name="Martinez E."/>
            <person name="Mathew T."/>
            <person name="Mercado I.C."/>
            <person name="Mercado C."/>
            <person name="Meyer B."/>
            <person name="Montgomery K."/>
            <person name="Morgan M.B."/>
            <person name="Munidasa M."/>
            <person name="Nazareth L.V."/>
            <person name="Nelson J."/>
            <person name="Ng B.M."/>
            <person name="Nguyen N.B."/>
            <person name="Nguyen P.Q."/>
            <person name="Nguyen T."/>
            <person name="Obregon M."/>
            <person name="Okwuonu G.O."/>
            <person name="Onwere C.G."/>
            <person name="Orozco G."/>
            <person name="Parra A."/>
            <person name="Patel S."/>
            <person name="Patil S."/>
            <person name="Perez A."/>
            <person name="Perez Y."/>
            <person name="Pham C."/>
            <person name="Primus E.L."/>
            <person name="Pu L.-L."/>
            <person name="Puazo M."/>
            <person name="Qin X."/>
            <person name="Quiroz J.B."/>
            <person name="Reese J."/>
            <person name="Richards S."/>
            <person name="Rives C.M."/>
            <person name="Robberts R."/>
            <person name="Ruiz S.J."/>
            <person name="Ruiz M.J."/>
            <person name="Santibanez J."/>
            <person name="Schneider B.W."/>
            <person name="Sisson I."/>
            <person name="Smith M."/>
            <person name="Sodergren E."/>
            <person name="Song X.-Z."/>
            <person name="Song B.B."/>
            <person name="Summersgill H."/>
            <person name="Thelus R."/>
            <person name="Thornton R.D."/>
            <person name="Trejos Z.Y."/>
            <person name="Usmani K."/>
            <person name="Vattathil S."/>
            <person name="Villasana D."/>
            <person name="Walker D.L."/>
            <person name="Wang S."/>
            <person name="Wang K."/>
            <person name="White C.S."/>
            <person name="Williams A.C."/>
            <person name="Williamson J."/>
            <person name="Wilson K."/>
            <person name="Woghiren I.O."/>
            <person name="Woodworth J.R."/>
            <person name="Worley K.C."/>
            <person name="Wright R.A."/>
            <person name="Wu W."/>
            <person name="Young L."/>
            <person name="Zhang L."/>
            <person name="Zhang J."/>
            <person name="Zhu Y."/>
            <person name="Muzny D.M."/>
            <person name="Weinstock G."/>
            <person name="Gibbs R.A."/>
        </authorList>
    </citation>
    <scope>NUCLEOTIDE SEQUENCE [LARGE SCALE GENOMIC DNA]</scope>
    <source>
        <strain evidence="9">LSR1</strain>
    </source>
</reference>
<feature type="domain" description="LIM zinc-binding" evidence="7">
    <location>
        <begin position="58"/>
        <end position="119"/>
    </location>
</feature>
<name>A0A8R2D8W6_ACYPI</name>
<dbReference type="PANTHER" id="PTHR24205">
    <property type="entry name" value="FOUR AND A HALF LIM DOMAINS PROTEIN"/>
    <property type="match status" value="1"/>
</dbReference>
<accession>A0A8R2D8W6</accession>
<dbReference type="CDD" id="cd09430">
    <property type="entry name" value="LIM5_LIMPETin"/>
    <property type="match status" value="1"/>
</dbReference>